<evidence type="ECO:0000259" key="3">
    <source>
        <dbReference type="PROSITE" id="PS50883"/>
    </source>
</evidence>
<dbReference type="OrthoDB" id="9790732at2"/>
<dbReference type="InterPro" id="IPR035919">
    <property type="entry name" value="EAL_sf"/>
</dbReference>
<feature type="domain" description="EAL" evidence="3">
    <location>
        <begin position="694"/>
        <end position="933"/>
    </location>
</feature>
<dbReference type="PANTHER" id="PTHR33121">
    <property type="entry name" value="CYCLIC DI-GMP PHOSPHODIESTERASE PDEF"/>
    <property type="match status" value="1"/>
</dbReference>
<dbReference type="Proteomes" id="UP000002222">
    <property type="component" value="Chromosome"/>
</dbReference>
<reference evidence="5 6" key="2">
    <citation type="journal article" date="2010" name="Stand. Genomic Sci.">
        <title>Complete genome sequence of Sulfurospirillum deleyianum type strain (5175).</title>
        <authorList>
            <person name="Sikorski J."/>
            <person name="Lapidus A."/>
            <person name="Copeland A."/>
            <person name="Glavina Del Rio T."/>
            <person name="Nolan M."/>
            <person name="Lucas S."/>
            <person name="Chen F."/>
            <person name="Tice H."/>
            <person name="Cheng J.F."/>
            <person name="Saunders E."/>
            <person name="Bruce D."/>
            <person name="Goodwin L."/>
            <person name="Pitluck S."/>
            <person name="Ovchinnikova G."/>
            <person name="Pati A."/>
            <person name="Ivanova N."/>
            <person name="Mavromatis K."/>
            <person name="Chen A."/>
            <person name="Palaniappan K."/>
            <person name="Chain P."/>
            <person name="Land M."/>
            <person name="Hauser L."/>
            <person name="Chang Y.J."/>
            <person name="Jeffries C.D."/>
            <person name="Brettin T."/>
            <person name="Detter J.C."/>
            <person name="Han C."/>
            <person name="Rohde M."/>
            <person name="Lang E."/>
            <person name="Spring S."/>
            <person name="Goker M."/>
            <person name="Bristow J."/>
            <person name="Eisen J.A."/>
            <person name="Markowitz V."/>
            <person name="Hugenholtz P."/>
            <person name="Kyrpides N.C."/>
            <person name="Klenk H.P."/>
        </authorList>
    </citation>
    <scope>NUCLEOTIDE SEQUENCE [LARGE SCALE GENOMIC DNA]</scope>
    <source>
        <strain evidence="6">ATCC 51133 / DSM 6946 / 5175</strain>
    </source>
</reference>
<dbReference type="Pfam" id="PF13426">
    <property type="entry name" value="PAS_9"/>
    <property type="match status" value="1"/>
</dbReference>
<evidence type="ECO:0000259" key="4">
    <source>
        <dbReference type="PROSITE" id="PS50887"/>
    </source>
</evidence>
<proteinExistence type="predicted"/>
<evidence type="ECO:0000313" key="5">
    <source>
        <dbReference type="EMBL" id="ACZ11305.1"/>
    </source>
</evidence>
<dbReference type="HOGENOM" id="CLU_000445_75_2_7"/>
<dbReference type="NCBIfam" id="TIGR00229">
    <property type="entry name" value="sensory_box"/>
    <property type="match status" value="1"/>
</dbReference>
<dbReference type="SMART" id="SM00052">
    <property type="entry name" value="EAL"/>
    <property type="match status" value="1"/>
</dbReference>
<feature type="domain" description="GGDEF" evidence="4">
    <location>
        <begin position="552"/>
        <end position="681"/>
    </location>
</feature>
<dbReference type="Pfam" id="PF10442">
    <property type="entry name" value="FIST_C"/>
    <property type="match status" value="1"/>
</dbReference>
<dbReference type="SUPFAM" id="SSF55785">
    <property type="entry name" value="PYP-like sensor domain (PAS domain)"/>
    <property type="match status" value="1"/>
</dbReference>
<dbReference type="InterPro" id="IPR000160">
    <property type="entry name" value="GGDEF_dom"/>
</dbReference>
<dbReference type="InterPro" id="IPR013702">
    <property type="entry name" value="FIST_domain_N"/>
</dbReference>
<dbReference type="InterPro" id="IPR000014">
    <property type="entry name" value="PAS"/>
</dbReference>
<dbReference type="SMART" id="SM00267">
    <property type="entry name" value="GGDEF"/>
    <property type="match status" value="1"/>
</dbReference>
<reference evidence="6" key="1">
    <citation type="submission" date="2009-11" db="EMBL/GenBank/DDBJ databases">
        <title>The complete genome of Sulfurospirillum deleyianum DSM 6946.</title>
        <authorList>
            <consortium name="US DOE Joint Genome Institute (JGI-PGF)"/>
            <person name="Lucas S."/>
            <person name="Copeland A."/>
            <person name="Lapidus A."/>
            <person name="Glavina del Rio T."/>
            <person name="Dalin E."/>
            <person name="Tice H."/>
            <person name="Bruce D."/>
            <person name="Goodwin L."/>
            <person name="Pitluck S."/>
            <person name="Kyrpides N."/>
            <person name="Mavromatis K."/>
            <person name="Ivanova N."/>
            <person name="Ovchinnikova G."/>
            <person name="Munk A.C."/>
            <person name="Lu M."/>
            <person name="Brettin T."/>
            <person name="Detter J.C."/>
            <person name="Han C."/>
            <person name="Tapia R."/>
            <person name="Larimer F."/>
            <person name="Land M."/>
            <person name="Hauser L."/>
            <person name="Markowitz V."/>
            <person name="Cheng J.F."/>
            <person name="Hugenholtz P."/>
            <person name="Woyke T."/>
            <person name="Wu D."/>
            <person name="Aumann P."/>
            <person name="Schneider S."/>
            <person name="Lang E."/>
            <person name="Spring S."/>
            <person name="Klenk H.P."/>
            <person name="Eisen J.A."/>
        </authorList>
    </citation>
    <scope>NUCLEOTIDE SEQUENCE [LARGE SCALE GENOMIC DNA]</scope>
    <source>
        <strain evidence="6">ATCC 51133 / DSM 6946 / 5175</strain>
    </source>
</reference>
<organism evidence="5 6">
    <name type="scientific">Sulfurospirillum deleyianum (strain ATCC 51133 / DSM 6946 / 5175)</name>
    <dbReference type="NCBI Taxonomy" id="525898"/>
    <lineage>
        <taxon>Bacteria</taxon>
        <taxon>Pseudomonadati</taxon>
        <taxon>Campylobacterota</taxon>
        <taxon>Epsilonproteobacteria</taxon>
        <taxon>Campylobacterales</taxon>
        <taxon>Sulfurospirillaceae</taxon>
        <taxon>Sulfurospirillum</taxon>
    </lineage>
</organism>
<dbReference type="EMBL" id="CP001816">
    <property type="protein sequence ID" value="ACZ11305.1"/>
    <property type="molecule type" value="Genomic_DNA"/>
</dbReference>
<gene>
    <name evidence="5" type="ordered locus">Sdel_0268</name>
</gene>
<dbReference type="InterPro" id="IPR019494">
    <property type="entry name" value="FIST_C"/>
</dbReference>
<dbReference type="InterPro" id="IPR035965">
    <property type="entry name" value="PAS-like_dom_sf"/>
</dbReference>
<dbReference type="InterPro" id="IPR043128">
    <property type="entry name" value="Rev_trsase/Diguanyl_cyclase"/>
</dbReference>
<evidence type="ECO:0000259" key="1">
    <source>
        <dbReference type="PROSITE" id="PS50112"/>
    </source>
</evidence>
<dbReference type="eggNOG" id="COG2199">
    <property type="taxonomic scope" value="Bacteria"/>
</dbReference>
<dbReference type="NCBIfam" id="TIGR00254">
    <property type="entry name" value="GGDEF"/>
    <property type="match status" value="1"/>
</dbReference>
<dbReference type="CDD" id="cd01949">
    <property type="entry name" value="GGDEF"/>
    <property type="match status" value="1"/>
</dbReference>
<dbReference type="Pfam" id="PF00563">
    <property type="entry name" value="EAL"/>
    <property type="match status" value="1"/>
</dbReference>
<name>D1B0I6_SULD5</name>
<dbReference type="InterPro" id="IPR050706">
    <property type="entry name" value="Cyclic-di-GMP_PDE-like"/>
</dbReference>
<dbReference type="InterPro" id="IPR001633">
    <property type="entry name" value="EAL_dom"/>
</dbReference>
<dbReference type="CDD" id="cd00130">
    <property type="entry name" value="PAS"/>
    <property type="match status" value="1"/>
</dbReference>
<dbReference type="Gene3D" id="3.30.70.270">
    <property type="match status" value="1"/>
</dbReference>
<dbReference type="SUPFAM" id="SSF141868">
    <property type="entry name" value="EAL domain-like"/>
    <property type="match status" value="1"/>
</dbReference>
<dbReference type="GO" id="GO:0071111">
    <property type="term" value="F:cyclic-guanylate-specific phosphodiesterase activity"/>
    <property type="evidence" value="ECO:0007669"/>
    <property type="project" value="InterPro"/>
</dbReference>
<dbReference type="eggNOG" id="COG2200">
    <property type="taxonomic scope" value="Bacteria"/>
</dbReference>
<dbReference type="CDD" id="cd01948">
    <property type="entry name" value="EAL"/>
    <property type="match status" value="1"/>
</dbReference>
<evidence type="ECO:0000313" key="6">
    <source>
        <dbReference type="Proteomes" id="UP000002222"/>
    </source>
</evidence>
<keyword evidence="6" id="KW-1185">Reference proteome</keyword>
<dbReference type="eggNOG" id="COG3287">
    <property type="taxonomic scope" value="Bacteria"/>
</dbReference>
<protein>
    <submittedName>
        <fullName evidence="5">Diguanylate cyclase</fullName>
    </submittedName>
</protein>
<dbReference type="RefSeq" id="WP_012856071.1">
    <property type="nucleotide sequence ID" value="NC_013512.1"/>
</dbReference>
<feature type="domain" description="PAC" evidence="2">
    <location>
        <begin position="473"/>
        <end position="528"/>
    </location>
</feature>
<evidence type="ECO:0000259" key="2">
    <source>
        <dbReference type="PROSITE" id="PS50113"/>
    </source>
</evidence>
<dbReference type="Gene3D" id="3.30.450.20">
    <property type="entry name" value="PAS domain"/>
    <property type="match status" value="1"/>
</dbReference>
<dbReference type="KEGG" id="sdl:Sdel_0268"/>
<dbReference type="PROSITE" id="PS50887">
    <property type="entry name" value="GGDEF"/>
    <property type="match status" value="1"/>
</dbReference>
<dbReference type="AlphaFoldDB" id="D1B0I6"/>
<dbReference type="InterPro" id="IPR000700">
    <property type="entry name" value="PAS-assoc_C"/>
</dbReference>
<sequence length="933" mass="106539">MKLINHTYQTLEALEVFVKSTFKGDEHLLIQLFCGEVEHHQLSSVISFLKSFFSNSVLIGASTAGEIASGVIYSHSIQISFCHLEKSQAKVYYFEDASFENGKKAAQALLEDDTKVCIAFSHPFGEDDSESFLEGFNMHASHIPLAGGNVADKFLLQKTSIIYENQIVERGIVLVGLRGKSLHVNSAYSLGWTPLGKEFLVTKAHNNALYEIDGVPVKSIYEHYLGSGSVKKFPYNAMEFPFMKMSDGIEVYRSLIAQNTDGSFHYAGHLIVGDTIRFAIGNVEEIMQKALLLQEKMDEKPVEALFVYSCSARQLFLKEHLNYECELLENIAPTAGFFTYGEFFHSKRKNQLFNLATTVLGLSESDFMVNHTVTKTPEVHCSTLKALTHLVNTTQHELDVNVNFLNQYKKILDASCMVSKVSVDKVITYVSEPFCAMAGFSKEEILGQSHRIFRPSDADPSLYDDLWATIRKKEIWKGITKGVNKSGQTHYLQNTIMPILDENGEILEYICAHFDITELVLKERIIEKHFKDELTGFGNREALFYRLNLDHQPKLLVLINLVGFSEINDYLGYDVGDELLKYVGRFLATSFHNCSDVVFRINGDEFAILLCGNDLKNDGIDAFITKSVKELEKKVFTIHGYEVVLRLNVGVAEGRDAKVYMRSHIALKEAKKENKLILFYRDEDEGLKQKTKHNLYTIQKIKYAIENDRIVPFFQGIYDNTLHQITKYEVLMRLQEEDGSYLSPYHFLEQAKKTRLYEKLTKIMIQKVFAYFKDLPFDFSINLTKGDMLSSSVKESLFEHIKNFQCGHRVILEIVESEGIENFHEIIHFIYEAKKLGCRIAIDDFGTGYSNFSYLIKLDIDFLKIDGSLIRDIHINEVNFMMVDTMVSFAHKMGYKVVAEFVDNPEVQAKLESLHVNFSQGYLFSKPMPMIER</sequence>
<dbReference type="Gene3D" id="3.20.20.450">
    <property type="entry name" value="EAL domain"/>
    <property type="match status" value="1"/>
</dbReference>
<dbReference type="Pfam" id="PF00990">
    <property type="entry name" value="GGDEF"/>
    <property type="match status" value="1"/>
</dbReference>
<dbReference type="Pfam" id="PF08495">
    <property type="entry name" value="FIST"/>
    <property type="match status" value="1"/>
</dbReference>
<dbReference type="PROSITE" id="PS50883">
    <property type="entry name" value="EAL"/>
    <property type="match status" value="1"/>
</dbReference>
<dbReference type="InterPro" id="IPR029787">
    <property type="entry name" value="Nucleotide_cyclase"/>
</dbReference>
<dbReference type="PROSITE" id="PS50113">
    <property type="entry name" value="PAC"/>
    <property type="match status" value="1"/>
</dbReference>
<dbReference type="PROSITE" id="PS50112">
    <property type="entry name" value="PAS"/>
    <property type="match status" value="1"/>
</dbReference>
<dbReference type="SMART" id="SM01204">
    <property type="entry name" value="FIST_C"/>
    <property type="match status" value="1"/>
</dbReference>
<accession>D1B0I6</accession>
<dbReference type="SUPFAM" id="SSF55073">
    <property type="entry name" value="Nucleotide cyclase"/>
    <property type="match status" value="1"/>
</dbReference>
<dbReference type="PANTHER" id="PTHR33121:SF71">
    <property type="entry name" value="OXYGEN SENSOR PROTEIN DOSP"/>
    <property type="match status" value="1"/>
</dbReference>
<dbReference type="STRING" id="525898.Sdel_0268"/>
<dbReference type="SMART" id="SM00897">
    <property type="entry name" value="FIST"/>
    <property type="match status" value="1"/>
</dbReference>
<feature type="domain" description="PAS" evidence="1">
    <location>
        <begin position="404"/>
        <end position="457"/>
    </location>
</feature>